<evidence type="ECO:0000256" key="1">
    <source>
        <dbReference type="SAM" id="MobiDB-lite"/>
    </source>
</evidence>
<reference evidence="2 3" key="1">
    <citation type="submission" date="2016-01" db="EMBL/GenBank/DDBJ databases">
        <authorList>
            <person name="Oliw E.H."/>
        </authorList>
    </citation>
    <scope>NUCLEOTIDE SEQUENCE [LARGE SCALE GENOMIC DNA]</scope>
    <source>
        <strain evidence="2 3">Kerr 14</strain>
    </source>
</reference>
<dbReference type="EMBL" id="FBWC01000022">
    <property type="protein sequence ID" value="CUX47535.1"/>
    <property type="molecule type" value="Genomic_DNA"/>
</dbReference>
<name>A0A1S7R6M9_AGRTU</name>
<feature type="compositionally biased region" description="Basic and acidic residues" evidence="1">
    <location>
        <begin position="235"/>
        <end position="249"/>
    </location>
</feature>
<accession>A0A1S7R6M9</accession>
<evidence type="ECO:0000313" key="2">
    <source>
        <dbReference type="EMBL" id="CUX47535.1"/>
    </source>
</evidence>
<feature type="region of interest" description="Disordered" evidence="1">
    <location>
        <begin position="281"/>
        <end position="310"/>
    </location>
</feature>
<evidence type="ECO:0000313" key="3">
    <source>
        <dbReference type="Proteomes" id="UP000191897"/>
    </source>
</evidence>
<dbReference type="AlphaFoldDB" id="A0A1S7R6M9"/>
<gene>
    <name evidence="2" type="ORF">AGR4C_Lc120018</name>
</gene>
<sequence length="310" mass="32085">MKAVFGRMRFSRKLVMIGGGILLLAGATGSAAVFIGSDRLLGPSYASTNGLSCDAVQTVNIRKNGSLWVRKFIRTQGGDGTERLKTALRVARAVYDKQKPDLVQVSVLDKNGPQLRSEMRGRAIAAQVVFIPDLAKIPEGAEARRYSAFYYDGVANGTGQFYGLRIDLPLEDTEALAASLSDSADCATPALDAGSEGHDAKPAKGATGHGETKDDGAGGHGGAPAETKEGGAGAEAHDETPSPEAHGEPAADELLTSTPEADGGSIFSLSYLKSLIFGKGSTTAQAAEEKPATENAPAEEPGAEKKAASH</sequence>
<dbReference type="Proteomes" id="UP000191897">
    <property type="component" value="Unassembled WGS sequence"/>
</dbReference>
<proteinExistence type="predicted"/>
<feature type="region of interest" description="Disordered" evidence="1">
    <location>
        <begin position="188"/>
        <end position="263"/>
    </location>
</feature>
<protein>
    <submittedName>
        <fullName evidence="2">Uncharacterized protein</fullName>
    </submittedName>
</protein>
<organism evidence="2 3">
    <name type="scientific">Agrobacterium tumefaciens str. Kerr 14</name>
    <dbReference type="NCBI Taxonomy" id="1183424"/>
    <lineage>
        <taxon>Bacteria</taxon>
        <taxon>Pseudomonadati</taxon>
        <taxon>Pseudomonadota</taxon>
        <taxon>Alphaproteobacteria</taxon>
        <taxon>Hyphomicrobiales</taxon>
        <taxon>Rhizobiaceae</taxon>
        <taxon>Rhizobium/Agrobacterium group</taxon>
        <taxon>Agrobacterium</taxon>
        <taxon>Agrobacterium tumefaciens complex</taxon>
    </lineage>
</organism>